<proteinExistence type="predicted"/>
<dbReference type="InterPro" id="IPR036390">
    <property type="entry name" value="WH_DNA-bd_sf"/>
</dbReference>
<dbReference type="InterPro" id="IPR012318">
    <property type="entry name" value="HTH_CRP"/>
</dbReference>
<accession>A0A3S9B735</accession>
<evidence type="ECO:0000313" key="6">
    <source>
        <dbReference type="Proteomes" id="UP000268192"/>
    </source>
</evidence>
<dbReference type="PROSITE" id="PS51063">
    <property type="entry name" value="HTH_CRP_2"/>
    <property type="match status" value="1"/>
</dbReference>
<dbReference type="SUPFAM" id="SSF51206">
    <property type="entry name" value="cAMP-binding domain-like"/>
    <property type="match status" value="1"/>
</dbReference>
<dbReference type="CDD" id="cd00038">
    <property type="entry name" value="CAP_ED"/>
    <property type="match status" value="1"/>
</dbReference>
<organism evidence="5 6">
    <name type="scientific">Georhizobium profundi</name>
    <dbReference type="NCBI Taxonomy" id="2341112"/>
    <lineage>
        <taxon>Bacteria</taxon>
        <taxon>Pseudomonadati</taxon>
        <taxon>Pseudomonadota</taxon>
        <taxon>Alphaproteobacteria</taxon>
        <taxon>Hyphomicrobiales</taxon>
        <taxon>Rhizobiaceae</taxon>
        <taxon>Georhizobium</taxon>
    </lineage>
</organism>
<dbReference type="SUPFAM" id="SSF46785">
    <property type="entry name" value="Winged helix' DNA-binding domain"/>
    <property type="match status" value="1"/>
</dbReference>
<dbReference type="AlphaFoldDB" id="A0A3S9B735"/>
<reference evidence="5 6" key="1">
    <citation type="submission" date="2018-09" db="EMBL/GenBank/DDBJ databases">
        <title>Marinorhizobium profundi gen. nov., sp. nov., isolated from a deep-sea sediment sample from the New Britain Trench and proposal of Marinorhizobiaceae fam. nov. in the order Rhizobiales of the class Alphaproteobacteria.</title>
        <authorList>
            <person name="Cao J."/>
        </authorList>
    </citation>
    <scope>NUCLEOTIDE SEQUENCE [LARGE SCALE GENOMIC DNA]</scope>
    <source>
        <strain evidence="5 6">WS11</strain>
    </source>
</reference>
<dbReference type="OrthoDB" id="7584044at2"/>
<gene>
    <name evidence="5" type="ORF">D5400_16890</name>
</gene>
<dbReference type="InterPro" id="IPR018490">
    <property type="entry name" value="cNMP-bd_dom_sf"/>
</dbReference>
<evidence type="ECO:0000256" key="2">
    <source>
        <dbReference type="ARBA" id="ARBA00023125"/>
    </source>
</evidence>
<protein>
    <submittedName>
        <fullName evidence="5">Crp/Fnr family transcriptional regulator</fullName>
    </submittedName>
</protein>
<keyword evidence="3" id="KW-0804">Transcription</keyword>
<dbReference type="GO" id="GO:0006355">
    <property type="term" value="P:regulation of DNA-templated transcription"/>
    <property type="evidence" value="ECO:0007669"/>
    <property type="project" value="InterPro"/>
</dbReference>
<dbReference type="Gene3D" id="1.10.10.10">
    <property type="entry name" value="Winged helix-like DNA-binding domain superfamily/Winged helix DNA-binding domain"/>
    <property type="match status" value="1"/>
</dbReference>
<dbReference type="KEGG" id="abaw:D5400_16890"/>
<evidence type="ECO:0000259" key="4">
    <source>
        <dbReference type="PROSITE" id="PS51063"/>
    </source>
</evidence>
<sequence>MSKAKPIDILIASLEQIEPLDQQDRDLLAGLDLRFRRFSANNEIVRSRTSPGESCFIVAGFAARAQYLADGGRQLDQIHVIGDFVDLHSLHLRQMDHSVIAIGPCDVAFIRHDELVSTMAHSPRLTWLLWQLTVLDGAVARTWMTCLGRRRAEAALAHLICELLTRLRRLGAAPSNRFHIPATQTDLADMLGVSTVHVNRSLAELRARRLLTWSRHEVHVLDFERLALIADFDNSYLEPGNPMPKYFQQFVTS</sequence>
<dbReference type="InterPro" id="IPR014710">
    <property type="entry name" value="RmlC-like_jellyroll"/>
</dbReference>
<keyword evidence="2" id="KW-0238">DNA-binding</keyword>
<dbReference type="InterPro" id="IPR000595">
    <property type="entry name" value="cNMP-bd_dom"/>
</dbReference>
<dbReference type="SMART" id="SM00419">
    <property type="entry name" value="HTH_CRP"/>
    <property type="match status" value="1"/>
</dbReference>
<dbReference type="InterPro" id="IPR036388">
    <property type="entry name" value="WH-like_DNA-bd_sf"/>
</dbReference>
<dbReference type="Proteomes" id="UP000268192">
    <property type="component" value="Chromosome"/>
</dbReference>
<keyword evidence="1" id="KW-0805">Transcription regulation</keyword>
<dbReference type="Pfam" id="PF13545">
    <property type="entry name" value="HTH_Crp_2"/>
    <property type="match status" value="1"/>
</dbReference>
<keyword evidence="6" id="KW-1185">Reference proteome</keyword>
<evidence type="ECO:0000313" key="5">
    <source>
        <dbReference type="EMBL" id="AZN72727.1"/>
    </source>
</evidence>
<evidence type="ECO:0000256" key="1">
    <source>
        <dbReference type="ARBA" id="ARBA00023015"/>
    </source>
</evidence>
<evidence type="ECO:0000256" key="3">
    <source>
        <dbReference type="ARBA" id="ARBA00023163"/>
    </source>
</evidence>
<feature type="domain" description="HTH crp-type" evidence="4">
    <location>
        <begin position="150"/>
        <end position="224"/>
    </location>
</feature>
<dbReference type="GO" id="GO:0003677">
    <property type="term" value="F:DNA binding"/>
    <property type="evidence" value="ECO:0007669"/>
    <property type="project" value="UniProtKB-KW"/>
</dbReference>
<dbReference type="EMBL" id="CP032509">
    <property type="protein sequence ID" value="AZN72727.1"/>
    <property type="molecule type" value="Genomic_DNA"/>
</dbReference>
<dbReference type="Gene3D" id="2.60.120.10">
    <property type="entry name" value="Jelly Rolls"/>
    <property type="match status" value="1"/>
</dbReference>
<name>A0A3S9B735_9HYPH</name>